<gene>
    <name evidence="3" type="ORF">F0361_17605</name>
</gene>
<dbReference type="InterPro" id="IPR004408">
    <property type="entry name" value="Biotin_CoA_COase_ligase"/>
</dbReference>
<accession>A0A5B2TR15</accession>
<dbReference type="Pfam" id="PF03099">
    <property type="entry name" value="BPL_LplA_LipB"/>
    <property type="match status" value="1"/>
</dbReference>
<comment type="caution">
    <text evidence="3">The sequence shown here is derived from an EMBL/GenBank/DDBJ whole genome shotgun (WGS) entry which is preliminary data.</text>
</comment>
<dbReference type="GO" id="GO:0005737">
    <property type="term" value="C:cytoplasm"/>
    <property type="evidence" value="ECO:0007669"/>
    <property type="project" value="TreeGrafter"/>
</dbReference>
<evidence type="ECO:0000313" key="4">
    <source>
        <dbReference type="Proteomes" id="UP000323188"/>
    </source>
</evidence>
<dbReference type="GO" id="GO:0004077">
    <property type="term" value="F:biotin--[biotin carboxyl-carrier protein] ligase activity"/>
    <property type="evidence" value="ECO:0007669"/>
    <property type="project" value="UniProtKB-EC"/>
</dbReference>
<dbReference type="InterPro" id="IPR045864">
    <property type="entry name" value="aa-tRNA-synth_II/BPL/LPL"/>
</dbReference>
<evidence type="ECO:0000256" key="1">
    <source>
        <dbReference type="ARBA" id="ARBA00022598"/>
    </source>
</evidence>
<evidence type="ECO:0000259" key="2">
    <source>
        <dbReference type="PROSITE" id="PS51733"/>
    </source>
</evidence>
<dbReference type="Proteomes" id="UP000323188">
    <property type="component" value="Unassembled WGS sequence"/>
</dbReference>
<dbReference type="EC" id="6.3.4.15" evidence="3"/>
<dbReference type="InterPro" id="IPR004143">
    <property type="entry name" value="BPL_LPL_catalytic"/>
</dbReference>
<feature type="domain" description="BPL/LPL catalytic" evidence="2">
    <location>
        <begin position="1"/>
        <end position="177"/>
    </location>
</feature>
<keyword evidence="1 3" id="KW-0436">Ligase</keyword>
<organism evidence="3 4">
    <name type="scientific">Maribacter flavus</name>
    <dbReference type="NCBI Taxonomy" id="1658664"/>
    <lineage>
        <taxon>Bacteria</taxon>
        <taxon>Pseudomonadati</taxon>
        <taxon>Bacteroidota</taxon>
        <taxon>Flavobacteriia</taxon>
        <taxon>Flavobacteriales</taxon>
        <taxon>Flavobacteriaceae</taxon>
        <taxon>Maribacter</taxon>
    </lineage>
</organism>
<dbReference type="PANTHER" id="PTHR12835:SF5">
    <property type="entry name" value="BIOTIN--PROTEIN LIGASE"/>
    <property type="match status" value="1"/>
</dbReference>
<reference evidence="3 4" key="1">
    <citation type="submission" date="2019-09" db="EMBL/GenBank/DDBJ databases">
        <authorList>
            <person name="Khan S.A."/>
            <person name="Jeon C.O."/>
            <person name="Chun B.H."/>
            <person name="Jeong S.E."/>
        </authorList>
    </citation>
    <scope>NUCLEOTIDE SEQUENCE [LARGE SCALE GENOMIC DNA]</scope>
    <source>
        <strain evidence="3 4">KCTC 42508</strain>
    </source>
</reference>
<dbReference type="NCBIfam" id="TIGR00121">
    <property type="entry name" value="birA_ligase"/>
    <property type="match status" value="1"/>
</dbReference>
<dbReference type="RefSeq" id="WP_154920720.1">
    <property type="nucleotide sequence ID" value="NZ_VUOE01000003.1"/>
</dbReference>
<name>A0A5B2TR15_9FLAO</name>
<dbReference type="CDD" id="cd16442">
    <property type="entry name" value="BPL"/>
    <property type="match status" value="1"/>
</dbReference>
<proteinExistence type="predicted"/>
<dbReference type="AlphaFoldDB" id="A0A5B2TR15"/>
<dbReference type="Gene3D" id="3.30.930.10">
    <property type="entry name" value="Bira Bifunctional Protein, Domain 2"/>
    <property type="match status" value="1"/>
</dbReference>
<sequence>MRLIKLDATASTNTFLKELAKSGYLDDFTVVWAKNQTRGRGQMDGNWCTEPGKNLTFSVLKKMEGFQLNKHFELNMAVSLAVFRTLDLLKIPRIAVKWPNDIMSGSHKICGILIENSIVGISLKSVIIGIGLNVNQSHFPGNPKASSLYNKTGIVYDLEELLQSLIKNLKLALSMLQMGEGETILYEYHSNLFRKGVASTFKSGDGPIFNGIILGVGNEGKLRVRLEDDSLAEYDIKEITLLY</sequence>
<dbReference type="PANTHER" id="PTHR12835">
    <property type="entry name" value="BIOTIN PROTEIN LIGASE"/>
    <property type="match status" value="1"/>
</dbReference>
<protein>
    <submittedName>
        <fullName evidence="3">Biotin--[acetyl-CoA-carboxylase] ligase</fullName>
        <ecNumber evidence="3">6.3.4.15</ecNumber>
    </submittedName>
</protein>
<dbReference type="EMBL" id="VUOE01000003">
    <property type="protein sequence ID" value="KAA2216000.1"/>
    <property type="molecule type" value="Genomic_DNA"/>
</dbReference>
<evidence type="ECO:0000313" key="3">
    <source>
        <dbReference type="EMBL" id="KAA2216000.1"/>
    </source>
</evidence>
<dbReference type="PROSITE" id="PS51733">
    <property type="entry name" value="BPL_LPL_CATALYTIC"/>
    <property type="match status" value="1"/>
</dbReference>
<dbReference type="SUPFAM" id="SSF55681">
    <property type="entry name" value="Class II aaRS and biotin synthetases"/>
    <property type="match status" value="1"/>
</dbReference>